<keyword evidence="1" id="KW-0812">Transmembrane</keyword>
<evidence type="ECO:0000256" key="1">
    <source>
        <dbReference type="SAM" id="Phobius"/>
    </source>
</evidence>
<dbReference type="InterPro" id="IPR021367">
    <property type="entry name" value="DUF2982"/>
</dbReference>
<dbReference type="EMBL" id="UGYV01000001">
    <property type="protein sequence ID" value="SUI62697.1"/>
    <property type="molecule type" value="Genomic_DNA"/>
</dbReference>
<dbReference type="Proteomes" id="UP000255061">
    <property type="component" value="Unassembled WGS sequence"/>
</dbReference>
<gene>
    <name evidence="2" type="ORF">NCTC10736_00504</name>
</gene>
<accession>A0A379ZIC8</accession>
<keyword evidence="1" id="KW-1133">Transmembrane helix</keyword>
<name>A0A379ZIC8_9GAMM</name>
<keyword evidence="1" id="KW-0472">Membrane</keyword>
<dbReference type="Pfam" id="PF11201">
    <property type="entry name" value="DUF2982"/>
    <property type="match status" value="1"/>
</dbReference>
<dbReference type="AlphaFoldDB" id="A0A379ZIC8"/>
<evidence type="ECO:0000313" key="3">
    <source>
        <dbReference type="Proteomes" id="UP000255061"/>
    </source>
</evidence>
<reference evidence="2 3" key="1">
    <citation type="submission" date="2018-06" db="EMBL/GenBank/DDBJ databases">
        <authorList>
            <consortium name="Pathogen Informatics"/>
            <person name="Doyle S."/>
        </authorList>
    </citation>
    <scope>NUCLEOTIDE SEQUENCE [LARGE SCALE GENOMIC DNA]</scope>
    <source>
        <strain evidence="2 3">NCTC10736</strain>
    </source>
</reference>
<protein>
    <submittedName>
        <fullName evidence="2">Protein of uncharacterized function (DUF2982)</fullName>
    </submittedName>
</protein>
<sequence length="227" mass="25502">MTIESEVVSVRPLSKRNGLTLTWLGGIGLVLGFWLFISMPALFTVGLVFFSFGAIALILGLAKVYEPETTLALDEKGLTYFHRRGKVSIAWDNIQRVDIPRVTNGLDTIELSYLGIKLKHLNPILDNISLRLATGLLTEQRPLLVTAASQDEDLATLETYLGAEFGPLVIEGDRYRGVLAMFGHRCVMLDTRLGYHLYIPQDSLDREPKDFITLLRQRIAQYHRLAD</sequence>
<feature type="transmembrane region" description="Helical" evidence="1">
    <location>
        <begin position="43"/>
        <end position="62"/>
    </location>
</feature>
<organism evidence="2 3">
    <name type="scientific">Shewanella morhuae</name>
    <dbReference type="NCBI Taxonomy" id="365591"/>
    <lineage>
        <taxon>Bacteria</taxon>
        <taxon>Pseudomonadati</taxon>
        <taxon>Pseudomonadota</taxon>
        <taxon>Gammaproteobacteria</taxon>
        <taxon>Alteromonadales</taxon>
        <taxon>Shewanellaceae</taxon>
        <taxon>Shewanella</taxon>
    </lineage>
</organism>
<proteinExistence type="predicted"/>
<dbReference type="RefSeq" id="WP_115405376.1">
    <property type="nucleotide sequence ID" value="NZ_UGYV01000001.1"/>
</dbReference>
<evidence type="ECO:0000313" key="2">
    <source>
        <dbReference type="EMBL" id="SUI62697.1"/>
    </source>
</evidence>
<feature type="transmembrane region" description="Helical" evidence="1">
    <location>
        <begin position="21"/>
        <end position="37"/>
    </location>
</feature>